<dbReference type="Gene3D" id="1.10.1240.10">
    <property type="entry name" value="Methionine synthase domain"/>
    <property type="match status" value="1"/>
</dbReference>
<dbReference type="Proteomes" id="UP000033111">
    <property type="component" value="Chromosome"/>
</dbReference>
<name>A0A0E3P954_9EURY</name>
<dbReference type="PATRIC" id="fig|1434120.4.peg.4960"/>
<organism evidence="8 9">
    <name type="scientific">Methanosarcina siciliae T4/M</name>
    <dbReference type="NCBI Taxonomy" id="1434120"/>
    <lineage>
        <taxon>Archaea</taxon>
        <taxon>Methanobacteriati</taxon>
        <taxon>Methanobacteriota</taxon>
        <taxon>Stenosarchaea group</taxon>
        <taxon>Methanomicrobia</taxon>
        <taxon>Methanosarcinales</taxon>
        <taxon>Methanosarcinaceae</taxon>
        <taxon>Methanosarcina</taxon>
    </lineage>
</organism>
<dbReference type="CDD" id="cd02070">
    <property type="entry name" value="corrinoid_protein_B12-BD"/>
    <property type="match status" value="1"/>
</dbReference>
<evidence type="ECO:0000256" key="3">
    <source>
        <dbReference type="ARBA" id="ARBA00022737"/>
    </source>
</evidence>
<dbReference type="Pfam" id="PF01208">
    <property type="entry name" value="URO-D"/>
    <property type="match status" value="1"/>
</dbReference>
<dbReference type="PROSITE" id="PS51337">
    <property type="entry name" value="B12_BINDING_NTER"/>
    <property type="match status" value="1"/>
</dbReference>
<keyword evidence="8" id="KW-0489">Methyltransferase</keyword>
<dbReference type="GO" id="GO:0006779">
    <property type="term" value="P:porphyrin-containing compound biosynthetic process"/>
    <property type="evidence" value="ECO:0007669"/>
    <property type="project" value="InterPro"/>
</dbReference>
<proteinExistence type="inferred from homology"/>
<gene>
    <name evidence="8" type="ORF">MSSIT_3826</name>
</gene>
<evidence type="ECO:0000256" key="4">
    <source>
        <dbReference type="ARBA" id="ARBA00022994"/>
    </source>
</evidence>
<keyword evidence="3" id="KW-0677">Repeat</keyword>
<dbReference type="PROSITE" id="PS51332">
    <property type="entry name" value="B12_BINDING"/>
    <property type="match status" value="1"/>
</dbReference>
<evidence type="ECO:0000313" key="9">
    <source>
        <dbReference type="Proteomes" id="UP000033111"/>
    </source>
</evidence>
<dbReference type="PANTHER" id="PTHR45833">
    <property type="entry name" value="METHIONINE SYNTHASE"/>
    <property type="match status" value="1"/>
</dbReference>
<dbReference type="InterPro" id="IPR003759">
    <property type="entry name" value="Cbl-bd_cap"/>
</dbReference>
<dbReference type="GO" id="GO:0050667">
    <property type="term" value="P:homocysteine metabolic process"/>
    <property type="evidence" value="ECO:0007669"/>
    <property type="project" value="TreeGrafter"/>
</dbReference>
<dbReference type="GO" id="GO:0008705">
    <property type="term" value="F:methionine synthase activity"/>
    <property type="evidence" value="ECO:0007669"/>
    <property type="project" value="TreeGrafter"/>
</dbReference>
<dbReference type="InterPro" id="IPR038071">
    <property type="entry name" value="UROD/MetE-like_sf"/>
</dbReference>
<keyword evidence="4" id="KW-0484">Methanogenesis</keyword>
<dbReference type="Gene3D" id="3.40.50.280">
    <property type="entry name" value="Cobalamin-binding domain"/>
    <property type="match status" value="1"/>
</dbReference>
<feature type="domain" description="B12-binding N-terminal" evidence="7">
    <location>
        <begin position="9"/>
        <end position="103"/>
    </location>
</feature>
<dbReference type="GO" id="GO:0015948">
    <property type="term" value="P:methanogenesis"/>
    <property type="evidence" value="ECO:0007669"/>
    <property type="project" value="UniProtKB-KW"/>
</dbReference>
<dbReference type="Gene3D" id="3.20.20.210">
    <property type="match status" value="1"/>
</dbReference>
<dbReference type="Pfam" id="PF02310">
    <property type="entry name" value="B12-binding"/>
    <property type="match status" value="1"/>
</dbReference>
<dbReference type="AlphaFoldDB" id="A0A0E3P954"/>
<dbReference type="InterPro" id="IPR006158">
    <property type="entry name" value="Cobalamin-bd"/>
</dbReference>
<evidence type="ECO:0000256" key="5">
    <source>
        <dbReference type="ARBA" id="ARBA00023285"/>
    </source>
</evidence>
<dbReference type="CDD" id="cd03465">
    <property type="entry name" value="URO-D_like"/>
    <property type="match status" value="1"/>
</dbReference>
<dbReference type="SMART" id="SM01018">
    <property type="entry name" value="B12-binding_2"/>
    <property type="match status" value="1"/>
</dbReference>
<dbReference type="KEGG" id="msw:MSSIT_3826"/>
<dbReference type="GO" id="GO:0046872">
    <property type="term" value="F:metal ion binding"/>
    <property type="evidence" value="ECO:0007669"/>
    <property type="project" value="UniProtKB-KW"/>
</dbReference>
<evidence type="ECO:0000259" key="6">
    <source>
        <dbReference type="PROSITE" id="PS51332"/>
    </source>
</evidence>
<dbReference type="RefSeq" id="WP_048174258.1">
    <property type="nucleotide sequence ID" value="NZ_CP009506.1"/>
</dbReference>
<dbReference type="FunFam" id="3.40.50.280:FF:000006">
    <property type="entry name" value="Methionine synthase (B12-dependent)"/>
    <property type="match status" value="1"/>
</dbReference>
<dbReference type="GO" id="GO:0032259">
    <property type="term" value="P:methylation"/>
    <property type="evidence" value="ECO:0007669"/>
    <property type="project" value="UniProtKB-KW"/>
</dbReference>
<dbReference type="InterPro" id="IPR036724">
    <property type="entry name" value="Cobalamin-bd_sf"/>
</dbReference>
<dbReference type="PANTHER" id="PTHR45833:SF1">
    <property type="entry name" value="METHIONINE SYNTHASE"/>
    <property type="match status" value="1"/>
</dbReference>
<keyword evidence="5" id="KW-0170">Cobalt</keyword>
<dbReference type="GO" id="GO:0046653">
    <property type="term" value="P:tetrahydrofolate metabolic process"/>
    <property type="evidence" value="ECO:0007669"/>
    <property type="project" value="TreeGrafter"/>
</dbReference>
<keyword evidence="9" id="KW-1185">Reference proteome</keyword>
<keyword evidence="8" id="KW-0808">Transferase</keyword>
<dbReference type="InterPro" id="IPR036594">
    <property type="entry name" value="Meth_synthase_dom"/>
</dbReference>
<dbReference type="Pfam" id="PF02607">
    <property type="entry name" value="B12-binding_2"/>
    <property type="match status" value="1"/>
</dbReference>
<keyword evidence="2" id="KW-0479">Metal-binding</keyword>
<dbReference type="HOGENOM" id="CLU_028320_0_0_2"/>
<sequence length="646" mass="70821">MAIENENQGADAISEEELFRQMAEAVVDGDDEIIEELANRVLELNIDPYTAIVEGLTKGMSIVSDMYENGKAFVPNLMVSAGAMYEGLDILSPYLKSDSTNKPSKIIIGTVEGDVHDIGKNLVKTMMTAAGFDMIDLGSDVPLSSFVSSARDQKADAISMSTLMTTTMQGMEKVIEQLKEEGLRDSLLVMVGGAPINADYAAKIGADATRDDASAATEWLKGAIVELPDADLRWSEKQISLNKVKYKEELAKKGTVEAVDIGLETAKAIIEEFESVGVKTKESMTHADRTVSAMSDKKVDRLPVYPLACGVLRKFAPVTYKEYATNEDAFVQSAYLGSKYLDLDMFVGLIDLSITSADLGCGVKFPEEDTPSSEGHLEDYEKIEVPEVKEGTRAYELIKATKLARAKLNSELATPMVGFHEGPLLTLTQLMGASRVLGDMNTNPDVVLKAVDKCADYVAEVSRAFFEEDACDALCIDNLWSNNVIMGQDDYWKFDGQFVYNKHVPVFKEYDQPYIIHNCADAVHYDIQISKFGTGLYSYAYYPSGKGKGSYSYDELIPKYGKTCCMMGEVDPIQFLDNSPEGVQKIRNDTESNLRGAIQALKENGFQSKYVMSTGCEIPPGAPLDTSKAMVDVVKELGPELQKMIG</sequence>
<dbReference type="SUPFAM" id="SSF47644">
    <property type="entry name" value="Methionine synthase domain"/>
    <property type="match status" value="1"/>
</dbReference>
<dbReference type="GO" id="GO:0004853">
    <property type="term" value="F:uroporphyrinogen decarboxylase activity"/>
    <property type="evidence" value="ECO:0007669"/>
    <property type="project" value="InterPro"/>
</dbReference>
<dbReference type="GO" id="GO:0031419">
    <property type="term" value="F:cobalamin binding"/>
    <property type="evidence" value="ECO:0007669"/>
    <property type="project" value="InterPro"/>
</dbReference>
<comment type="similarity">
    <text evidence="1">Belongs to the methylamine corrinoid protein family.</text>
</comment>
<dbReference type="FunFam" id="3.20.20.210:FF:000014">
    <property type="entry name" value="Dimethylsulfide methyltransferase corrinoid protein"/>
    <property type="match status" value="1"/>
</dbReference>
<dbReference type="EMBL" id="CP009506">
    <property type="protein sequence ID" value="AKB30545.1"/>
    <property type="molecule type" value="Genomic_DNA"/>
</dbReference>
<protein>
    <submittedName>
        <fullName evidence="8">Dimethylsulfide methyltransferase corrinoid protein</fullName>
    </submittedName>
</protein>
<dbReference type="GO" id="GO:0005829">
    <property type="term" value="C:cytosol"/>
    <property type="evidence" value="ECO:0007669"/>
    <property type="project" value="TreeGrafter"/>
</dbReference>
<evidence type="ECO:0000259" key="7">
    <source>
        <dbReference type="PROSITE" id="PS51337"/>
    </source>
</evidence>
<evidence type="ECO:0000313" key="8">
    <source>
        <dbReference type="EMBL" id="AKB30545.1"/>
    </source>
</evidence>
<accession>A0A0E3P954</accession>
<dbReference type="SUPFAM" id="SSF51726">
    <property type="entry name" value="UROD/MetE-like"/>
    <property type="match status" value="1"/>
</dbReference>
<dbReference type="SUPFAM" id="SSF52242">
    <property type="entry name" value="Cobalamin (vitamin B12)-binding domain"/>
    <property type="match status" value="1"/>
</dbReference>
<feature type="domain" description="B12-binding" evidence="6">
    <location>
        <begin position="103"/>
        <end position="231"/>
    </location>
</feature>
<dbReference type="InterPro" id="IPR050554">
    <property type="entry name" value="Met_Synthase/Corrinoid"/>
</dbReference>
<evidence type="ECO:0000256" key="1">
    <source>
        <dbReference type="ARBA" id="ARBA00010854"/>
    </source>
</evidence>
<dbReference type="FunFam" id="1.10.1240.10:FF:000004">
    <property type="entry name" value="Monomethylamine methyltransferase corrinoid protein"/>
    <property type="match status" value="1"/>
</dbReference>
<dbReference type="GeneID" id="24862780"/>
<reference evidence="8 9" key="1">
    <citation type="submission" date="2014-07" db="EMBL/GenBank/DDBJ databases">
        <title>Methanogenic archaea and the global carbon cycle.</title>
        <authorList>
            <person name="Henriksen J.R."/>
            <person name="Luke J."/>
            <person name="Reinhart S."/>
            <person name="Benedict M.N."/>
            <person name="Youngblut N.D."/>
            <person name="Metcalf M.E."/>
            <person name="Whitaker R.J."/>
            <person name="Metcalf W.W."/>
        </authorList>
    </citation>
    <scope>NUCLEOTIDE SEQUENCE [LARGE SCALE GENOMIC DNA]</scope>
    <source>
        <strain evidence="8 9">T4/M</strain>
    </source>
</reference>
<dbReference type="OrthoDB" id="134276at2157"/>
<dbReference type="InterPro" id="IPR000257">
    <property type="entry name" value="Uroporphyrinogen_deCOase"/>
</dbReference>
<evidence type="ECO:0000256" key="2">
    <source>
        <dbReference type="ARBA" id="ARBA00022723"/>
    </source>
</evidence>